<dbReference type="InterPro" id="IPR033453">
    <property type="entry name" value="Glyco_hydro_30_TIM-barrel"/>
</dbReference>
<feature type="signal peptide" evidence="6">
    <location>
        <begin position="1"/>
        <end position="24"/>
    </location>
</feature>
<evidence type="ECO:0000256" key="2">
    <source>
        <dbReference type="ARBA" id="ARBA00022729"/>
    </source>
</evidence>
<dbReference type="AlphaFoldDB" id="A0A0F7S9M1"/>
<evidence type="ECO:0000256" key="3">
    <source>
        <dbReference type="ARBA" id="ARBA00022801"/>
    </source>
</evidence>
<protein>
    <submittedName>
        <fullName evidence="8">Related to beta-1,6-glucanase</fullName>
    </submittedName>
</protein>
<evidence type="ECO:0000256" key="1">
    <source>
        <dbReference type="ARBA" id="ARBA00005382"/>
    </source>
</evidence>
<gene>
    <name evidence="9" type="primary">SSCI82310.1</name>
    <name evidence="8" type="ORF">SPSC_05923</name>
</gene>
<evidence type="ECO:0000259" key="7">
    <source>
        <dbReference type="Pfam" id="PF02055"/>
    </source>
</evidence>
<feature type="compositionally biased region" description="Low complexity" evidence="5">
    <location>
        <begin position="508"/>
        <end position="524"/>
    </location>
</feature>
<proteinExistence type="inferred from homology"/>
<dbReference type="Pfam" id="PF02055">
    <property type="entry name" value="Glyco_hydro_30"/>
    <property type="match status" value="1"/>
</dbReference>
<name>A0A0F7S9M1_9BASI</name>
<dbReference type="SUPFAM" id="SSF51445">
    <property type="entry name" value="(Trans)glycosidases"/>
    <property type="match status" value="1"/>
</dbReference>
<dbReference type="InterPro" id="IPR017853">
    <property type="entry name" value="GH"/>
</dbReference>
<evidence type="ECO:0000313" key="10">
    <source>
        <dbReference type="Proteomes" id="UP000242770"/>
    </source>
</evidence>
<keyword evidence="3 4" id="KW-0378">Hydrolase</keyword>
<sequence length="736" mass="78439">MRPIAKVLSIAVAFVAAAAHLAQSQKIVIDKMWSTTWDYSKVQELSNPAIKFVPGAALTASVNVTDAESEKSKDKHDLIGISIQENQVHQMVDAFGGGITDSVAITLQDFKAKHPKDYDDLLHLLFSNDAAWFAKGGVGMNAVRVPLGASDFGVSPYTYDDTEDGSEDMNLELFTIKKAPKLWTTLKDIVAINPSLKIVVAAWSAPGWMKENTNADQPLFGGNLKAGMEQVYANYLLKAVSEIKKQENLDIFAISPANEPQIPEQQYPTMKLSADQSIKLGKLLRTGLDKAGFRAVKLFVWDFNWDNTAYPLQVLDADPTPWNAVAWHGYSGKPSSQKTVYDAYPNLDVYFTEKTQVTQYFSEPYKNMKNTARDLIIGSIRYMSRSVIMWNLVLRKDEDGFTTPHLPNVCENCNAAILLLPESTDANLDEGDPNHTKTVAEANGSTDAKKDNAPAAKRKRGLGRRADTSVAPGAGAGGGGVAPVVVPGAGAGTVDKPTTAGGDQNPQTGGVAPVVVPGAGAGTVDKPTTAGGDQNPQTGGVAATKPQTAGTEPKPETVDFHPKTTGMGSTSTAGKKADEAVLPSKVVDAKKTGNRDVYQSTLFKRTSDMSVLSHLSTAVRPTGESKLYSKRIGVTSTDELTELGGRVLAQAFRQDGVKPGVSRFSLVLLNQNDHYETDIFEPATAVIAFRGQVANVTTVPGLYTLSWEAPTVAAATADATSQGDAAAAAPVPKPAS</sequence>
<keyword evidence="2 6" id="KW-0732">Signal</keyword>
<reference evidence="8" key="1">
    <citation type="submission" date="2014-06" db="EMBL/GenBank/DDBJ databases">
        <authorList>
            <person name="Ju J."/>
            <person name="Zhang J."/>
        </authorList>
    </citation>
    <scope>NUCLEOTIDE SEQUENCE</scope>
    <source>
        <strain evidence="8">SscI8</strain>
    </source>
</reference>
<feature type="chain" id="PRO_5015039149" evidence="6">
    <location>
        <begin position="25"/>
        <end position="736"/>
    </location>
</feature>
<dbReference type="InterPro" id="IPR001139">
    <property type="entry name" value="Glyco_hydro_30"/>
</dbReference>
<dbReference type="Proteomes" id="UP000242770">
    <property type="component" value="Unassembled WGS sequence"/>
</dbReference>
<evidence type="ECO:0000313" key="9">
    <source>
        <dbReference type="EMBL" id="CDW99687.1"/>
    </source>
</evidence>
<dbReference type="GO" id="GO:0016020">
    <property type="term" value="C:membrane"/>
    <property type="evidence" value="ECO:0007669"/>
    <property type="project" value="GOC"/>
</dbReference>
<keyword evidence="4" id="KW-0326">Glycosidase</keyword>
<feature type="compositionally biased region" description="Basic and acidic residues" evidence="5">
    <location>
        <begin position="553"/>
        <end position="562"/>
    </location>
</feature>
<dbReference type="OrthoDB" id="2160638at2759"/>
<accession>A0A0F7S9M1</accession>
<keyword evidence="10" id="KW-1185">Reference proteome</keyword>
<dbReference type="STRING" id="49012.A0A0F7S9M1"/>
<evidence type="ECO:0000256" key="4">
    <source>
        <dbReference type="RuleBase" id="RU361188"/>
    </source>
</evidence>
<dbReference type="PANTHER" id="PTHR11069:SF23">
    <property type="entry name" value="LYSOSOMAL ACID GLUCOSYLCERAMIDASE"/>
    <property type="match status" value="1"/>
</dbReference>
<dbReference type="PANTHER" id="PTHR11069">
    <property type="entry name" value="GLUCOSYLCERAMIDASE"/>
    <property type="match status" value="1"/>
</dbReference>
<reference evidence="10" key="3">
    <citation type="submission" date="2014-06" db="EMBL/GenBank/DDBJ databases">
        <authorList>
            <person name="Berkman P.J."/>
        </authorList>
    </citation>
    <scope>NUCLEOTIDE SEQUENCE [LARGE SCALE GENOMIC DNA]</scope>
</reference>
<dbReference type="Gene3D" id="3.20.20.80">
    <property type="entry name" value="Glycosidases"/>
    <property type="match status" value="1"/>
</dbReference>
<dbReference type="EMBL" id="LK056691">
    <property type="protein sequence ID" value="CDU25752.1"/>
    <property type="molecule type" value="Genomic_DNA"/>
</dbReference>
<evidence type="ECO:0000313" key="8">
    <source>
        <dbReference type="EMBL" id="CDU25752.1"/>
    </source>
</evidence>
<reference evidence="9" key="2">
    <citation type="submission" date="2014-06" db="EMBL/GenBank/DDBJ databases">
        <authorList>
            <person name="Berkman J.Paul."/>
        </authorList>
    </citation>
    <scope>NUCLEOTIDE SEQUENCE [LARGE SCALE GENOMIC DNA]</scope>
</reference>
<evidence type="ECO:0000256" key="6">
    <source>
        <dbReference type="SAM" id="SignalP"/>
    </source>
</evidence>
<organism evidence="9 10">
    <name type="scientific">Sporisorium scitamineum</name>
    <dbReference type="NCBI Taxonomy" id="49012"/>
    <lineage>
        <taxon>Eukaryota</taxon>
        <taxon>Fungi</taxon>
        <taxon>Dikarya</taxon>
        <taxon>Basidiomycota</taxon>
        <taxon>Ustilaginomycotina</taxon>
        <taxon>Ustilaginomycetes</taxon>
        <taxon>Ustilaginales</taxon>
        <taxon>Ustilaginaceae</taxon>
        <taxon>Sporisorium</taxon>
    </lineage>
</organism>
<comment type="similarity">
    <text evidence="1 4">Belongs to the glycosyl hydrolase 30 family.</text>
</comment>
<feature type="region of interest" description="Disordered" evidence="5">
    <location>
        <begin position="425"/>
        <end position="577"/>
    </location>
</feature>
<dbReference type="GO" id="GO:0004348">
    <property type="term" value="F:glucosylceramidase activity"/>
    <property type="evidence" value="ECO:0007669"/>
    <property type="project" value="InterPro"/>
</dbReference>
<dbReference type="GO" id="GO:0006680">
    <property type="term" value="P:glucosylceramide catabolic process"/>
    <property type="evidence" value="ECO:0007669"/>
    <property type="project" value="TreeGrafter"/>
</dbReference>
<dbReference type="EMBL" id="CCFA01004974">
    <property type="protein sequence ID" value="CDW99687.1"/>
    <property type="molecule type" value="Genomic_DNA"/>
</dbReference>
<evidence type="ECO:0000256" key="5">
    <source>
        <dbReference type="SAM" id="MobiDB-lite"/>
    </source>
</evidence>
<feature type="domain" description="Glycosyl hydrolase family 30 TIM-barrel" evidence="7">
    <location>
        <begin position="93"/>
        <end position="267"/>
    </location>
</feature>